<dbReference type="AlphaFoldDB" id="A0A2M7PQW6"/>
<accession>A0A2M7PQW6</accession>
<dbReference type="Pfam" id="PF08843">
    <property type="entry name" value="AbiEii"/>
    <property type="match status" value="1"/>
</dbReference>
<evidence type="ECO:0000313" key="2">
    <source>
        <dbReference type="Proteomes" id="UP000230646"/>
    </source>
</evidence>
<comment type="caution">
    <text evidence="1">The sequence shown here is derived from an EMBL/GenBank/DDBJ whole genome shotgun (WGS) entry which is preliminary data.</text>
</comment>
<dbReference type="InterPro" id="IPR014942">
    <property type="entry name" value="AbiEii"/>
</dbReference>
<evidence type="ECO:0000313" key="1">
    <source>
        <dbReference type="EMBL" id="PIY33043.1"/>
    </source>
</evidence>
<dbReference type="EMBL" id="PFKO01000131">
    <property type="protein sequence ID" value="PIY33043.1"/>
    <property type="molecule type" value="Genomic_DNA"/>
</dbReference>
<dbReference type="Proteomes" id="UP000230646">
    <property type="component" value="Unassembled WGS sequence"/>
</dbReference>
<protein>
    <submittedName>
        <fullName evidence="1">Uncharacterized protein</fullName>
    </submittedName>
</protein>
<name>A0A2M7PQW6_9BACT</name>
<proteinExistence type="predicted"/>
<sequence>MIEPLTGGGFIVDLTILSKEQIEILETLKRSVLLNSLSVASVEDISAMKMISIIQRGLKKDFVDLWAIIRQTEYSLKDIFSFCKKKYGSAFSESIALKALTYFKDAEEEEIPEGIKCNFSWDNIKKDLIKATHEYFTQYPQ</sequence>
<organism evidence="1 2">
    <name type="scientific">Candidatus Infernicultor aquiphilus</name>
    <dbReference type="NCBI Taxonomy" id="1805029"/>
    <lineage>
        <taxon>Bacteria</taxon>
        <taxon>Pseudomonadati</taxon>
        <taxon>Atribacterota</taxon>
        <taxon>Candidatus Phoenicimicrobiia</taxon>
        <taxon>Candidatus Pheonicimicrobiales</taxon>
        <taxon>Candidatus Phoenicimicrobiaceae</taxon>
        <taxon>Candidatus Infernicultor</taxon>
    </lineage>
</organism>
<gene>
    <name evidence="1" type="ORF">COZ07_03605</name>
</gene>
<reference evidence="1 2" key="1">
    <citation type="submission" date="2017-09" db="EMBL/GenBank/DDBJ databases">
        <title>Depth-based differentiation of microbial function through sediment-hosted aquifers and enrichment of novel symbionts in the deep terrestrial subsurface.</title>
        <authorList>
            <person name="Probst A.J."/>
            <person name="Ladd B."/>
            <person name="Jarett J.K."/>
            <person name="Geller-Mcgrath D.E."/>
            <person name="Sieber C.M."/>
            <person name="Emerson J.B."/>
            <person name="Anantharaman K."/>
            <person name="Thomas B.C."/>
            <person name="Malmstrom R."/>
            <person name="Stieglmeier M."/>
            <person name="Klingl A."/>
            <person name="Woyke T."/>
            <person name="Ryan C.M."/>
            <person name="Banfield J.F."/>
        </authorList>
    </citation>
    <scope>NUCLEOTIDE SEQUENCE [LARGE SCALE GENOMIC DNA]</scope>
    <source>
        <strain evidence="1">CG_4_10_14_3_um_filter_34_13</strain>
    </source>
</reference>